<name>A0A7J8NJR0_9ROSI</name>
<feature type="chain" id="PRO_5029689682" description="CCHC-type domain-containing protein" evidence="1">
    <location>
        <begin position="20"/>
        <end position="392"/>
    </location>
</feature>
<gene>
    <name evidence="4" type="ORF">Golob_023916</name>
</gene>
<sequence>RRLIDFCAIWLLRFGVFDSDSITTIKTEFAELKINEEEEEILQFDFESRTDTEVETFKLVGCFLTASIIHFPAMKSTMANLWHPIKGVQIRDLGGKRYLFQFFHVMDMERVLKGSPWTFNNHLLLLHKLQLMEDPLIVPLIYTPFWVQIHDIPAGFFSERLAIQLGNFIGAYMEYDGSNLGKENRNFMRIRVKIDVRYPLKRKKQILFFGKSSYVRFKYERLSLFCFYCGRLGHSDSFCEAKMVIGAEVGEMGWDLSLRAQSRRALAMNSVWLREDVKDWVGTTEERQGLRPSTRVPRGSLGQYRNIDPILGFNLEGQSPFFKKSENSYTLMDHDSEDRVIALEEGKKRTRREIDEALVKEDDSTLAVRIRREGDAIIDISAAAKRQADRSQ</sequence>
<evidence type="ECO:0000313" key="4">
    <source>
        <dbReference type="EMBL" id="MBA0577064.1"/>
    </source>
</evidence>
<dbReference type="Pfam" id="PF14392">
    <property type="entry name" value="zf-CCHC_4"/>
    <property type="match status" value="1"/>
</dbReference>
<protein>
    <recommendedName>
        <fullName evidence="6">CCHC-type domain-containing protein</fullName>
    </recommendedName>
</protein>
<dbReference type="InterPro" id="IPR040256">
    <property type="entry name" value="At4g02000-like"/>
</dbReference>
<feature type="domain" description="Zinc knuckle CX2CX4HX4C" evidence="3">
    <location>
        <begin position="194"/>
        <end position="240"/>
    </location>
</feature>
<dbReference type="InterPro" id="IPR025836">
    <property type="entry name" value="Zn_knuckle_CX2CX4HX4C"/>
</dbReference>
<reference evidence="4 5" key="1">
    <citation type="journal article" date="2019" name="Genome Biol. Evol.">
        <title>Insights into the evolution of the New World diploid cottons (Gossypium, subgenus Houzingenia) based on genome sequencing.</title>
        <authorList>
            <person name="Grover C.E."/>
            <person name="Arick M.A. 2nd"/>
            <person name="Thrash A."/>
            <person name="Conover J.L."/>
            <person name="Sanders W.S."/>
            <person name="Peterson D.G."/>
            <person name="Frelichowski J.E."/>
            <person name="Scheffler J.A."/>
            <person name="Scheffler B.E."/>
            <person name="Wendel J.F."/>
        </authorList>
    </citation>
    <scope>NUCLEOTIDE SEQUENCE [LARGE SCALE GENOMIC DNA]</scope>
    <source>
        <strain evidence="4">157</strain>
        <tissue evidence="4">Leaf</tissue>
    </source>
</reference>
<evidence type="ECO:0000313" key="5">
    <source>
        <dbReference type="Proteomes" id="UP000593572"/>
    </source>
</evidence>
<proteinExistence type="predicted"/>
<dbReference type="AlphaFoldDB" id="A0A7J8NJR0"/>
<evidence type="ECO:0000256" key="1">
    <source>
        <dbReference type="SAM" id="SignalP"/>
    </source>
</evidence>
<evidence type="ECO:0000259" key="2">
    <source>
        <dbReference type="Pfam" id="PF14111"/>
    </source>
</evidence>
<feature type="non-terminal residue" evidence="4">
    <location>
        <position position="1"/>
    </location>
</feature>
<comment type="caution">
    <text evidence="4">The sequence shown here is derived from an EMBL/GenBank/DDBJ whole genome shotgun (WGS) entry which is preliminary data.</text>
</comment>
<keyword evidence="5" id="KW-1185">Reference proteome</keyword>
<dbReference type="EMBL" id="JABEZX010353151">
    <property type="protein sequence ID" value="MBA0577064.1"/>
    <property type="molecule type" value="Genomic_DNA"/>
</dbReference>
<dbReference type="PANTHER" id="PTHR31286:SF153">
    <property type="entry name" value="DUF4283 DOMAIN PROTEIN"/>
    <property type="match status" value="1"/>
</dbReference>
<dbReference type="Proteomes" id="UP000593572">
    <property type="component" value="Unassembled WGS sequence"/>
</dbReference>
<dbReference type="Pfam" id="PF14111">
    <property type="entry name" value="DUF4283"/>
    <property type="match status" value="1"/>
</dbReference>
<dbReference type="InterPro" id="IPR025558">
    <property type="entry name" value="DUF4283"/>
</dbReference>
<organism evidence="4 5">
    <name type="scientific">Gossypium lobatum</name>
    <dbReference type="NCBI Taxonomy" id="34289"/>
    <lineage>
        <taxon>Eukaryota</taxon>
        <taxon>Viridiplantae</taxon>
        <taxon>Streptophyta</taxon>
        <taxon>Embryophyta</taxon>
        <taxon>Tracheophyta</taxon>
        <taxon>Spermatophyta</taxon>
        <taxon>Magnoliopsida</taxon>
        <taxon>eudicotyledons</taxon>
        <taxon>Gunneridae</taxon>
        <taxon>Pentapetalae</taxon>
        <taxon>rosids</taxon>
        <taxon>malvids</taxon>
        <taxon>Malvales</taxon>
        <taxon>Malvaceae</taxon>
        <taxon>Malvoideae</taxon>
        <taxon>Gossypium</taxon>
    </lineage>
</organism>
<feature type="signal peptide" evidence="1">
    <location>
        <begin position="1"/>
        <end position="19"/>
    </location>
</feature>
<feature type="domain" description="DUF4283" evidence="2">
    <location>
        <begin position="59"/>
        <end position="135"/>
    </location>
</feature>
<dbReference type="PANTHER" id="PTHR31286">
    <property type="entry name" value="GLYCINE-RICH CELL WALL STRUCTURAL PROTEIN 1.8-LIKE"/>
    <property type="match status" value="1"/>
</dbReference>
<accession>A0A7J8NJR0</accession>
<keyword evidence="1" id="KW-0732">Signal</keyword>
<evidence type="ECO:0008006" key="6">
    <source>
        <dbReference type="Google" id="ProtNLM"/>
    </source>
</evidence>
<evidence type="ECO:0000259" key="3">
    <source>
        <dbReference type="Pfam" id="PF14392"/>
    </source>
</evidence>